<organism evidence="2 3">
    <name type="scientific">Trichoplax adhaerens</name>
    <name type="common">Trichoplax reptans</name>
    <dbReference type="NCBI Taxonomy" id="10228"/>
    <lineage>
        <taxon>Eukaryota</taxon>
        <taxon>Metazoa</taxon>
        <taxon>Placozoa</taxon>
        <taxon>Uniplacotomia</taxon>
        <taxon>Trichoplacea</taxon>
        <taxon>Trichoplacidae</taxon>
        <taxon>Trichoplax</taxon>
    </lineage>
</organism>
<evidence type="ECO:0008006" key="4">
    <source>
        <dbReference type="Google" id="ProtNLM"/>
    </source>
</evidence>
<dbReference type="InterPro" id="IPR027417">
    <property type="entry name" value="P-loop_NTPase"/>
</dbReference>
<dbReference type="EMBL" id="DS985245">
    <property type="protein sequence ID" value="EDV24389.1"/>
    <property type="molecule type" value="Genomic_DNA"/>
</dbReference>
<dbReference type="SUPFAM" id="SSF52540">
    <property type="entry name" value="P-loop containing nucleoside triphosphate hydrolases"/>
    <property type="match status" value="1"/>
</dbReference>
<feature type="transmembrane region" description="Helical" evidence="1">
    <location>
        <begin position="875"/>
        <end position="894"/>
    </location>
</feature>
<keyword evidence="3" id="KW-1185">Reference proteome</keyword>
<dbReference type="PhylomeDB" id="B3RXB6"/>
<dbReference type="OrthoDB" id="6136658at2759"/>
<dbReference type="PANTHER" id="PTHR35205">
    <property type="entry name" value="NB-ARC AND TPR DOMAIN PROTEIN"/>
    <property type="match status" value="1"/>
</dbReference>
<dbReference type="Gene3D" id="3.40.50.300">
    <property type="entry name" value="P-loop containing nucleotide triphosphate hydrolases"/>
    <property type="match status" value="1"/>
</dbReference>
<proteinExistence type="predicted"/>
<reference evidence="2 3" key="1">
    <citation type="journal article" date="2008" name="Nature">
        <title>The Trichoplax genome and the nature of placozoans.</title>
        <authorList>
            <person name="Srivastava M."/>
            <person name="Begovic E."/>
            <person name="Chapman J."/>
            <person name="Putnam N.H."/>
            <person name="Hellsten U."/>
            <person name="Kawashima T."/>
            <person name="Kuo A."/>
            <person name="Mitros T."/>
            <person name="Salamov A."/>
            <person name="Carpenter M.L."/>
            <person name="Signorovitch A.Y."/>
            <person name="Moreno M.A."/>
            <person name="Kamm K."/>
            <person name="Grimwood J."/>
            <person name="Schmutz J."/>
            <person name="Shapiro H."/>
            <person name="Grigoriev I.V."/>
            <person name="Buss L.W."/>
            <person name="Schierwater B."/>
            <person name="Dellaporta S.L."/>
            <person name="Rokhsar D.S."/>
        </authorList>
    </citation>
    <scope>NUCLEOTIDE SEQUENCE [LARGE SCALE GENOMIC DNA]</scope>
    <source>
        <strain evidence="2 3">Grell-BS-1999</strain>
    </source>
</reference>
<keyword evidence="1" id="KW-1133">Transmembrane helix</keyword>
<dbReference type="InParanoid" id="B3RXB6"/>
<dbReference type="GeneID" id="6753944"/>
<sequence length="897" mass="104014">MSAQEVSDIDQVLHQLQKSVDAGARSVNSKLLKQLQQALDEVDNHKIKRSISFILDVVKDGKSQAWLWQVARVVRLCLLRHLKERRLDEPTVKCYRSLCEEIAIVFGILDSNIGYHKSRQLSIMPPYLLYYELRIIEQQLADCIDEQSDLVFAPFNPIYISVQDLINCYDNNEDPNGVQMDQIRPRQNKFQDILWELCGFRNNNPFDLRIYLTLDLLSTLLLQCEHNQTIIQKIAYLKINYNAFAVDENQFTYGLQDYLNQLLNDVDNTDRHNANYNPQRLIVKYVEDATKLLRLNDQLSPSISASLRADLKLVLTKASTPYLNRALSHLDLETEENLNANTSNNNLDQIDGNINNELLVLSLPNLPQPCIGRKEELSLIDQQISQTDKWSISQVAITGLGGAGKTYVALQYARTCLERQRYNIVYWIHSETVLSLQSSLISLTYEMASKLSLDQDRSIKALCEEVNNDPQGRPILSSYMNNQILTAIGSNDRVQNIISKCRQVIQHSRQLNFLLIYDNADNIEMVSSYIPSCGNCHIIITSRNRNWPNAIDIGPFDRPTSICYLSNELTKSAIYQHHPLDEDLLDKLSDQLGDLPLALSHATRYIIQNKYTIEKYMDSFEKERSQLWHIKYAPDEYKQYGQSEQEHSQEHSQVIAQKKTIRTTWTISMDSLRKNEEMCYYIMQYLAYLRPDNIPKCLIIDLTNFIRNSWYWYFRELLRKVNFNSKKDKENVQHYIDILVDYSFLYAYDDNYSIHRLLQQTLRDKNKVEKRHSKILYTLLSFFDSQAEIGVDLSMHAYQCCKYTTKDTKLSAVRSSVLKKVKLAVKSNPSDAEIAGDLEFDLITNIERMSDEFNNKYSSKDETTSKRIFGNLSPYMTTTMLLPPLTLICVLIIFKRA</sequence>
<gene>
    <name evidence="2" type="ORF">TRIADDRAFT_56151</name>
</gene>
<dbReference type="AlphaFoldDB" id="B3RXB6"/>
<dbReference type="KEGG" id="tad:TRIADDRAFT_56151"/>
<evidence type="ECO:0000313" key="2">
    <source>
        <dbReference type="EMBL" id="EDV24389.1"/>
    </source>
</evidence>
<evidence type="ECO:0000256" key="1">
    <source>
        <dbReference type="SAM" id="Phobius"/>
    </source>
</evidence>
<name>B3RXB6_TRIAD</name>
<evidence type="ECO:0000313" key="3">
    <source>
        <dbReference type="Proteomes" id="UP000009022"/>
    </source>
</evidence>
<dbReference type="HOGENOM" id="CLU_322713_0_0_1"/>
<dbReference type="RefSeq" id="XP_002112279.1">
    <property type="nucleotide sequence ID" value="XM_002112243.1"/>
</dbReference>
<dbReference type="Proteomes" id="UP000009022">
    <property type="component" value="Unassembled WGS sequence"/>
</dbReference>
<accession>B3RXB6</accession>
<protein>
    <recommendedName>
        <fullName evidence="4">NB-ARC domain-containing protein</fullName>
    </recommendedName>
</protein>
<dbReference type="PANTHER" id="PTHR35205:SF1">
    <property type="entry name" value="ZU5 DOMAIN-CONTAINING PROTEIN"/>
    <property type="match status" value="1"/>
</dbReference>
<keyword evidence="1" id="KW-0812">Transmembrane</keyword>
<keyword evidence="1" id="KW-0472">Membrane</keyword>
<dbReference type="CTD" id="6753944"/>